<proteinExistence type="predicted"/>
<comment type="caution">
    <text evidence="2">The sequence shown here is derived from an EMBL/GenBank/DDBJ whole genome shotgun (WGS) entry which is preliminary data.</text>
</comment>
<dbReference type="EMBL" id="JACHGY010000001">
    <property type="protein sequence ID" value="MBB6429107.1"/>
    <property type="molecule type" value="Genomic_DNA"/>
</dbReference>
<gene>
    <name evidence="2" type="ORF">HNQ40_000913</name>
</gene>
<evidence type="ECO:0000313" key="3">
    <source>
        <dbReference type="Proteomes" id="UP000541810"/>
    </source>
</evidence>
<name>A0A7X0LJR1_9BACT</name>
<protein>
    <recommendedName>
        <fullName evidence="4">PEP-CTERM protein-sorting domain-containing protein</fullName>
    </recommendedName>
</protein>
<evidence type="ECO:0000256" key="1">
    <source>
        <dbReference type="SAM" id="SignalP"/>
    </source>
</evidence>
<dbReference type="InterPro" id="IPR013424">
    <property type="entry name" value="Ice-binding_C"/>
</dbReference>
<keyword evidence="1" id="KW-0732">Signal</keyword>
<feature type="chain" id="PRO_5030627335" description="PEP-CTERM protein-sorting domain-containing protein" evidence="1">
    <location>
        <begin position="22"/>
        <end position="205"/>
    </location>
</feature>
<keyword evidence="3" id="KW-1185">Reference proteome</keyword>
<feature type="signal peptide" evidence="1">
    <location>
        <begin position="1"/>
        <end position="21"/>
    </location>
</feature>
<organism evidence="2 3">
    <name type="scientific">Algisphaera agarilytica</name>
    <dbReference type="NCBI Taxonomy" id="1385975"/>
    <lineage>
        <taxon>Bacteria</taxon>
        <taxon>Pseudomonadati</taxon>
        <taxon>Planctomycetota</taxon>
        <taxon>Phycisphaerae</taxon>
        <taxon>Phycisphaerales</taxon>
        <taxon>Phycisphaeraceae</taxon>
        <taxon>Algisphaera</taxon>
    </lineage>
</organism>
<dbReference type="Proteomes" id="UP000541810">
    <property type="component" value="Unassembled WGS sequence"/>
</dbReference>
<evidence type="ECO:0008006" key="4">
    <source>
        <dbReference type="Google" id="ProtNLM"/>
    </source>
</evidence>
<dbReference type="NCBIfam" id="TIGR02595">
    <property type="entry name" value="PEP_CTERM"/>
    <property type="match status" value="1"/>
</dbReference>
<dbReference type="RefSeq" id="WP_184676705.1">
    <property type="nucleotide sequence ID" value="NZ_JACHGY010000001.1"/>
</dbReference>
<sequence length="205" mass="21596">MRFIATAAALGLVSLTIQARADILAGSSAFNLQEIVDAFGDEQGQTLTLPIAADITSIELLIGRANIAVVLTDPIVVDLFATAESPLNGPQPTGSPIATGSVAPFMSSSFEWRSFDFGGVVALETDTTYAIVVSSTDTGGYAWAGTNNGDYEDGNEISRNLGDTIWVQQPQGEQTFRVIGTFIPEPASAVLLALCLGGLTLRRRR</sequence>
<accession>A0A7X0LJR1</accession>
<reference evidence="2 3" key="1">
    <citation type="submission" date="2020-08" db="EMBL/GenBank/DDBJ databases">
        <title>Genomic Encyclopedia of Type Strains, Phase IV (KMG-IV): sequencing the most valuable type-strain genomes for metagenomic binning, comparative biology and taxonomic classification.</title>
        <authorList>
            <person name="Goeker M."/>
        </authorList>
    </citation>
    <scope>NUCLEOTIDE SEQUENCE [LARGE SCALE GENOMIC DNA]</scope>
    <source>
        <strain evidence="2 3">DSM 103725</strain>
    </source>
</reference>
<evidence type="ECO:0000313" key="2">
    <source>
        <dbReference type="EMBL" id="MBB6429107.1"/>
    </source>
</evidence>
<dbReference type="AlphaFoldDB" id="A0A7X0LJR1"/>